<evidence type="ECO:0000256" key="7">
    <source>
        <dbReference type="SAM" id="Phobius"/>
    </source>
</evidence>
<dbReference type="Gene3D" id="1.10.1740.10">
    <property type="match status" value="1"/>
</dbReference>
<name>A0A9X1V6C6_9BACL</name>
<dbReference type="NCBIfam" id="TIGR02895">
    <property type="entry name" value="spore_sigI"/>
    <property type="match status" value="1"/>
</dbReference>
<keyword evidence="4 6" id="KW-0238">DNA-binding</keyword>
<dbReference type="PIRSF" id="PIRSF038953">
    <property type="entry name" value="SigI"/>
    <property type="match status" value="1"/>
</dbReference>
<dbReference type="GO" id="GO:0006352">
    <property type="term" value="P:DNA-templated transcription initiation"/>
    <property type="evidence" value="ECO:0007669"/>
    <property type="project" value="UniProtKB-UniRule"/>
</dbReference>
<dbReference type="AlphaFoldDB" id="A0A9X1V6C6"/>
<keyword evidence="7" id="KW-0472">Membrane</keyword>
<evidence type="ECO:0000256" key="2">
    <source>
        <dbReference type="ARBA" id="ARBA00023015"/>
    </source>
</evidence>
<comment type="subunit">
    <text evidence="6">Interacts with RsgI.</text>
</comment>
<evidence type="ECO:0000256" key="1">
    <source>
        <dbReference type="ARBA" id="ARBA00022490"/>
    </source>
</evidence>
<feature type="transmembrane region" description="Helical" evidence="7">
    <location>
        <begin position="224"/>
        <end position="243"/>
    </location>
</feature>
<organism evidence="9 10">
    <name type="scientific">Sulfoacidibacillus ferrooxidans</name>
    <dbReference type="NCBI Taxonomy" id="2005001"/>
    <lineage>
        <taxon>Bacteria</taxon>
        <taxon>Bacillati</taxon>
        <taxon>Bacillota</taxon>
        <taxon>Bacilli</taxon>
        <taxon>Bacillales</taxon>
        <taxon>Alicyclobacillaceae</taxon>
        <taxon>Sulfoacidibacillus</taxon>
    </lineage>
</organism>
<comment type="similarity">
    <text evidence="6">Belongs to the sigma-70 factor family. SigI subfamily.</text>
</comment>
<dbReference type="EMBL" id="JALBUF010000001">
    <property type="protein sequence ID" value="MCI0182025.1"/>
    <property type="molecule type" value="Genomic_DNA"/>
</dbReference>
<evidence type="ECO:0000256" key="5">
    <source>
        <dbReference type="ARBA" id="ARBA00023163"/>
    </source>
</evidence>
<keyword evidence="7" id="KW-0812">Transmembrane</keyword>
<dbReference type="InterPro" id="IPR014244">
    <property type="entry name" value="RNA_pol_sigma-I"/>
</dbReference>
<gene>
    <name evidence="6 9" type="primary">sigI</name>
    <name evidence="9" type="ORF">MM817_00276</name>
</gene>
<feature type="DNA-binding region" description="H-T-H motif" evidence="6">
    <location>
        <begin position="204"/>
        <end position="223"/>
    </location>
</feature>
<dbReference type="PANTHER" id="PTHR30385:SF6">
    <property type="entry name" value="RNA POLYMERASE SIGMA FACTOR SIGI"/>
    <property type="match status" value="1"/>
</dbReference>
<comment type="subcellular location">
    <subcellularLocation>
        <location evidence="6">Cytoplasm</location>
    </subcellularLocation>
</comment>
<reference evidence="9" key="1">
    <citation type="submission" date="2022-03" db="EMBL/GenBank/DDBJ databases">
        <title>Draft Genome Sequence of Firmicute Strain S0AB, a Heterotrophic Iron/Sulfur-Oxidizing Extreme Acidophile.</title>
        <authorList>
            <person name="Vergara E."/>
            <person name="Pakostova E."/>
            <person name="Johnson D.B."/>
            <person name="Holmes D.S."/>
        </authorList>
    </citation>
    <scope>NUCLEOTIDE SEQUENCE</scope>
    <source>
        <strain evidence="9">S0AB</strain>
    </source>
</reference>
<comment type="activity regulation">
    <text evidence="6">Negatively regulated by the anti-sigma-I factor RsgI.</text>
</comment>
<feature type="short sequence motif" description="Polymerase core binding" evidence="6">
    <location>
        <begin position="60"/>
        <end position="73"/>
    </location>
</feature>
<dbReference type="GO" id="GO:0016987">
    <property type="term" value="F:sigma factor activity"/>
    <property type="evidence" value="ECO:0007669"/>
    <property type="project" value="UniProtKB-UniRule"/>
</dbReference>
<keyword evidence="3 6" id="KW-0731">Sigma factor</keyword>
<keyword evidence="2 6" id="KW-0805">Transcription regulation</keyword>
<evidence type="ECO:0000259" key="8">
    <source>
        <dbReference type="Pfam" id="PF04542"/>
    </source>
</evidence>
<evidence type="ECO:0000313" key="10">
    <source>
        <dbReference type="Proteomes" id="UP001139263"/>
    </source>
</evidence>
<keyword evidence="6" id="KW-0346">Stress response</keyword>
<protein>
    <recommendedName>
        <fullName evidence="6">RNA polymerase sigma factor SigI</fullName>
    </recommendedName>
</protein>
<dbReference type="SUPFAM" id="SSF88946">
    <property type="entry name" value="Sigma2 domain of RNA polymerase sigma factors"/>
    <property type="match status" value="1"/>
</dbReference>
<sequence length="249" mass="28453">MIRLSMRRKQAALPDTLEELVALAAAGRRDAREQLLHSYLPFVERVASTTCGRAIARTDDEFQIALLALDEAISSYVTERGAFIRFAETVMRRRLIDSFRANQRRRELPFTAFDETDEEGNVQNSVEVATALHAHQHQEEAAIRADEIKRYSDELELYGIHFMDLTENSPKHADAREHALEAARVVAFDETLRAYFLKTKSLPLKQLAPQVAVSRKTLERQRQYIIAAIVLLLGDYELLHSFVMGGERR</sequence>
<evidence type="ECO:0000313" key="9">
    <source>
        <dbReference type="EMBL" id="MCI0182025.1"/>
    </source>
</evidence>
<dbReference type="GO" id="GO:0003677">
    <property type="term" value="F:DNA binding"/>
    <property type="evidence" value="ECO:0007669"/>
    <property type="project" value="UniProtKB-UniRule"/>
</dbReference>
<dbReference type="NCBIfam" id="TIGR02937">
    <property type="entry name" value="sigma70-ECF"/>
    <property type="match status" value="1"/>
</dbReference>
<dbReference type="InterPro" id="IPR014284">
    <property type="entry name" value="RNA_pol_sigma-70_dom"/>
</dbReference>
<dbReference type="GO" id="GO:0005737">
    <property type="term" value="C:cytoplasm"/>
    <property type="evidence" value="ECO:0007669"/>
    <property type="project" value="UniProtKB-SubCell"/>
</dbReference>
<dbReference type="PANTHER" id="PTHR30385">
    <property type="entry name" value="SIGMA FACTOR F FLAGELLAR"/>
    <property type="match status" value="1"/>
</dbReference>
<dbReference type="RefSeq" id="WP_241711645.1">
    <property type="nucleotide sequence ID" value="NZ_JALBUF010000001.1"/>
</dbReference>
<evidence type="ECO:0000256" key="4">
    <source>
        <dbReference type="ARBA" id="ARBA00023125"/>
    </source>
</evidence>
<dbReference type="InterPro" id="IPR007627">
    <property type="entry name" value="RNA_pol_sigma70_r2"/>
</dbReference>
<evidence type="ECO:0000256" key="6">
    <source>
        <dbReference type="HAMAP-Rule" id="MF_02064"/>
    </source>
</evidence>
<dbReference type="InterPro" id="IPR013325">
    <property type="entry name" value="RNA_pol_sigma_r2"/>
</dbReference>
<dbReference type="HAMAP" id="MF_02064">
    <property type="entry name" value="Sigma70_SigI"/>
    <property type="match status" value="1"/>
</dbReference>
<dbReference type="Pfam" id="PF04542">
    <property type="entry name" value="Sigma70_r2"/>
    <property type="match status" value="1"/>
</dbReference>
<comment type="caution">
    <text evidence="9">The sequence shown here is derived from an EMBL/GenBank/DDBJ whole genome shotgun (WGS) entry which is preliminary data.</text>
</comment>
<keyword evidence="7" id="KW-1133">Transmembrane helix</keyword>
<accession>A0A9X1V6C6</accession>
<evidence type="ECO:0000256" key="3">
    <source>
        <dbReference type="ARBA" id="ARBA00023082"/>
    </source>
</evidence>
<dbReference type="Proteomes" id="UP001139263">
    <property type="component" value="Unassembled WGS sequence"/>
</dbReference>
<feature type="domain" description="RNA polymerase sigma-70 region 2" evidence="8">
    <location>
        <begin position="35"/>
        <end position="105"/>
    </location>
</feature>
<keyword evidence="1 6" id="KW-0963">Cytoplasm</keyword>
<keyword evidence="10" id="KW-1185">Reference proteome</keyword>
<keyword evidence="5 6" id="KW-0804">Transcription</keyword>
<comment type="function">
    <text evidence="6">Sigma factors are initiation factors that promote the attachment of RNA polymerase to specific initiation sites and are then released.</text>
</comment>
<proteinExistence type="inferred from homology"/>